<name>A0A9D7SYN6_9BACT</name>
<dbReference type="Pfam" id="PF04733">
    <property type="entry name" value="Coatomer_E"/>
    <property type="match status" value="1"/>
</dbReference>
<dbReference type="AlphaFoldDB" id="A0A9D7SYN6"/>
<dbReference type="InterPro" id="IPR011990">
    <property type="entry name" value="TPR-like_helical_dom_sf"/>
</dbReference>
<evidence type="ECO:0000313" key="3">
    <source>
        <dbReference type="Proteomes" id="UP000808337"/>
    </source>
</evidence>
<dbReference type="GO" id="GO:0051301">
    <property type="term" value="P:cell division"/>
    <property type="evidence" value="ECO:0007669"/>
    <property type="project" value="TreeGrafter"/>
</dbReference>
<sequence>MQYSSHHAEFYVIKSRLLINEEDYKEANETLDIALNLFPHNPEMQLMKIKVTAQLGDYEKAFTMVDNCTNQMTLNSCVDLYLAEAYIYECMREYNQMYHKLREVLTIDPKNEEALEHIWLCVEWSRLYQESIEFHNSLIDQDAYNYLAWFNLGHAYSCEGDYKNAIRSLEYSYIVNPAFKTGYLDCAEVCIQTKDYKKALGIYQELIQRFGHNQEYLVPAAECMLNLRKYAVAKDYLIEALKIDQYIDDVYYLLGICYAREGNYTNAISSLIKAIRLDDRREEYYAELAYCYEKTKQYGKADFYHTKSTEAGPEEEQYWLAHVKFLMRRNKLEKALDVLEEADEYTVGPRLSYCKAACLYRLGKKKETMECLDELLPEDFDSHKIFFKMAPKSKTDREIQSMIRYYTMES</sequence>
<protein>
    <submittedName>
        <fullName evidence="2">Tetratricopeptide repeat protein</fullName>
    </submittedName>
</protein>
<evidence type="ECO:0000256" key="1">
    <source>
        <dbReference type="PROSITE-ProRule" id="PRU00339"/>
    </source>
</evidence>
<dbReference type="Proteomes" id="UP000808337">
    <property type="component" value="Unassembled WGS sequence"/>
</dbReference>
<dbReference type="PROSITE" id="PS50005">
    <property type="entry name" value="TPR"/>
    <property type="match status" value="3"/>
</dbReference>
<feature type="repeat" description="TPR" evidence="1">
    <location>
        <begin position="146"/>
        <end position="179"/>
    </location>
</feature>
<dbReference type="PANTHER" id="PTHR12558">
    <property type="entry name" value="CELL DIVISION CYCLE 16,23,27"/>
    <property type="match status" value="1"/>
</dbReference>
<reference evidence="2 3" key="1">
    <citation type="submission" date="2020-10" db="EMBL/GenBank/DDBJ databases">
        <title>Connecting structure to function with the recovery of over 1000 high-quality activated sludge metagenome-assembled genomes encoding full-length rRNA genes using long-read sequencing.</title>
        <authorList>
            <person name="Singleton C.M."/>
            <person name="Petriglieri F."/>
            <person name="Kristensen J.M."/>
            <person name="Kirkegaard R.H."/>
            <person name="Michaelsen T.Y."/>
            <person name="Andersen M.H."/>
            <person name="Karst S.M."/>
            <person name="Dueholm M.S."/>
            <person name="Nielsen P.H."/>
            <person name="Albertsen M."/>
        </authorList>
    </citation>
    <scope>NUCLEOTIDE SEQUENCE [LARGE SCALE GENOMIC DNA]</scope>
    <source>
        <strain evidence="2">Ribe_18-Q3-R11-54_MAXAC.273</strain>
    </source>
</reference>
<organism evidence="2 3">
    <name type="scientific">Candidatus Opimibacter skivensis</name>
    <dbReference type="NCBI Taxonomy" id="2982028"/>
    <lineage>
        <taxon>Bacteria</taxon>
        <taxon>Pseudomonadati</taxon>
        <taxon>Bacteroidota</taxon>
        <taxon>Saprospiria</taxon>
        <taxon>Saprospirales</taxon>
        <taxon>Saprospiraceae</taxon>
        <taxon>Candidatus Opimibacter</taxon>
    </lineage>
</organism>
<accession>A0A9D7SYN6</accession>
<dbReference type="Pfam" id="PF12895">
    <property type="entry name" value="ANAPC3"/>
    <property type="match status" value="1"/>
</dbReference>
<dbReference type="SMART" id="SM00028">
    <property type="entry name" value="TPR"/>
    <property type="match status" value="7"/>
</dbReference>
<keyword evidence="1" id="KW-0802">TPR repeat</keyword>
<comment type="caution">
    <text evidence="2">The sequence shown here is derived from an EMBL/GenBank/DDBJ whole genome shotgun (WGS) entry which is preliminary data.</text>
</comment>
<dbReference type="InterPro" id="IPR019734">
    <property type="entry name" value="TPR_rpt"/>
</dbReference>
<dbReference type="Gene3D" id="1.25.40.10">
    <property type="entry name" value="Tetratricopeptide repeat domain"/>
    <property type="match status" value="3"/>
</dbReference>
<dbReference type="EMBL" id="JADKGY010000013">
    <property type="protein sequence ID" value="MBK9983224.1"/>
    <property type="molecule type" value="Genomic_DNA"/>
</dbReference>
<feature type="repeat" description="TPR" evidence="1">
    <location>
        <begin position="248"/>
        <end position="281"/>
    </location>
</feature>
<evidence type="ECO:0000313" key="2">
    <source>
        <dbReference type="EMBL" id="MBK9983224.1"/>
    </source>
</evidence>
<feature type="repeat" description="TPR" evidence="1">
    <location>
        <begin position="8"/>
        <end position="41"/>
    </location>
</feature>
<gene>
    <name evidence="2" type="ORF">IPP15_12590</name>
</gene>
<dbReference type="Pfam" id="PF13176">
    <property type="entry name" value="TPR_7"/>
    <property type="match status" value="1"/>
</dbReference>
<dbReference type="SUPFAM" id="SSF48452">
    <property type="entry name" value="TPR-like"/>
    <property type="match status" value="1"/>
</dbReference>
<proteinExistence type="predicted"/>
<dbReference type="PANTHER" id="PTHR12558:SF44">
    <property type="entry name" value="TETRATRICOPEPTIDE REPEAT-CONTAINING PROTEIN"/>
    <property type="match status" value="1"/>
</dbReference>